<keyword evidence="3" id="KW-1185">Reference proteome</keyword>
<name>A0A0L6VIC6_9BASI</name>
<feature type="compositionally biased region" description="Low complexity" evidence="1">
    <location>
        <begin position="270"/>
        <end position="286"/>
    </location>
</feature>
<dbReference type="AlphaFoldDB" id="A0A0L6VIC6"/>
<dbReference type="InterPro" id="IPR036871">
    <property type="entry name" value="PX_dom_sf"/>
</dbReference>
<protein>
    <recommendedName>
        <fullName evidence="4">PX domain-containing protein</fullName>
    </recommendedName>
</protein>
<organism evidence="2 3">
    <name type="scientific">Puccinia sorghi</name>
    <dbReference type="NCBI Taxonomy" id="27349"/>
    <lineage>
        <taxon>Eukaryota</taxon>
        <taxon>Fungi</taxon>
        <taxon>Dikarya</taxon>
        <taxon>Basidiomycota</taxon>
        <taxon>Pucciniomycotina</taxon>
        <taxon>Pucciniomycetes</taxon>
        <taxon>Pucciniales</taxon>
        <taxon>Pucciniaceae</taxon>
        <taxon>Puccinia</taxon>
    </lineage>
</organism>
<dbReference type="Proteomes" id="UP000037035">
    <property type="component" value="Unassembled WGS sequence"/>
</dbReference>
<dbReference type="OrthoDB" id="2499438at2759"/>
<feature type="region of interest" description="Disordered" evidence="1">
    <location>
        <begin position="607"/>
        <end position="646"/>
    </location>
</feature>
<proteinExistence type="predicted"/>
<reference evidence="2 3" key="1">
    <citation type="submission" date="2015-08" db="EMBL/GenBank/DDBJ databases">
        <title>Next Generation Sequencing and Analysis of the Genome of Puccinia sorghi L Schw, the Causal Agent of Maize Common Rust.</title>
        <authorList>
            <person name="Rochi L."/>
            <person name="Burguener G."/>
            <person name="Darino M."/>
            <person name="Turjanski A."/>
            <person name="Kreff E."/>
            <person name="Dieguez M.J."/>
            <person name="Sacco F."/>
        </authorList>
    </citation>
    <scope>NUCLEOTIDE SEQUENCE [LARGE SCALE GENOMIC DNA]</scope>
    <source>
        <strain evidence="2 3">RO10H11247</strain>
    </source>
</reference>
<feature type="compositionally biased region" description="Polar residues" evidence="1">
    <location>
        <begin position="385"/>
        <end position="404"/>
    </location>
</feature>
<feature type="region of interest" description="Disordered" evidence="1">
    <location>
        <begin position="365"/>
        <end position="450"/>
    </location>
</feature>
<dbReference type="EMBL" id="LAVV01006452">
    <property type="protein sequence ID" value="KNZ59840.1"/>
    <property type="molecule type" value="Genomic_DNA"/>
</dbReference>
<sequence length="749" mass="81663">MTLLGGETTQHIDCFCYILSQYLVTMSCLSDRNPLTFPPSPFSSIPPRNLSAPLVPSQPLTTNSTHDHYSNGQGSLLPMPPNYTEGSCWTLASVRCLHSSPAETRPRTSTVQVSKISLRMDGRWAEEKPYTLEKTWDEWVDFRDRLISRYPEIESILPKLSKGQGFLESIFTNSKRNQSTQITNTKELNYFLDCLVGKCPKKVLQSNITQVFLQTEPMIAGDHQVEYVDDDLPLCRIPLAADIPRRDEGAAISSHLQAFRFPGPKPAPQPQQHQQAPPPHLLSSPLSNFSVRQMSLASDVEKPIVTSEKLSPHTRRRRPTLDPSMTAIVERSPLIPLPPPPPPPGSVTDLNSTVVRSATIGRTLAAPTSRLANKLRNPMRPNTGLAVQSSNSSPSHPKRPSTSDPRLHHGGMLMPPIGGNLKTVCSPPPRRPSELLPGLSEQPKLPRPRLREFKSMQDIRATALGKPSVGGRSGRHGVADSSRNNSAPTEGETPQLLLQLRSPATSSWERHWRTPSDSSSSFGSSQLSPISSVLSSPTVAPLTPSNLISKPVTNRPKLVCRHSVDSLGPNSMTFSGVTPSSIVAPVQETRKTSSSGAHSRQAPVAPFYAIPPRSHPPAAVGSTKGSQKAGSPASKRPHTSADNANGLMKPSSLILKVLHPESKTNIILAVQKGLFSLPQIRAKIQNKLLIAADILLPHHWKITLSMIDQAPFVRPEGKGLHEILDDGSMLLELINAKSSDLKKITLRIS</sequence>
<dbReference type="Gene3D" id="3.30.1520.10">
    <property type="entry name" value="Phox-like domain"/>
    <property type="match status" value="1"/>
</dbReference>
<evidence type="ECO:0008006" key="4">
    <source>
        <dbReference type="Google" id="ProtNLM"/>
    </source>
</evidence>
<dbReference type="GO" id="GO:0035091">
    <property type="term" value="F:phosphatidylinositol binding"/>
    <property type="evidence" value="ECO:0007669"/>
    <property type="project" value="InterPro"/>
</dbReference>
<gene>
    <name evidence="2" type="ORF">VP01_1653g2</name>
</gene>
<evidence type="ECO:0000313" key="3">
    <source>
        <dbReference type="Proteomes" id="UP000037035"/>
    </source>
</evidence>
<comment type="caution">
    <text evidence="2">The sequence shown here is derived from an EMBL/GenBank/DDBJ whole genome shotgun (WGS) entry which is preliminary data.</text>
</comment>
<evidence type="ECO:0000256" key="1">
    <source>
        <dbReference type="SAM" id="MobiDB-lite"/>
    </source>
</evidence>
<feature type="compositionally biased region" description="Low complexity" evidence="1">
    <location>
        <begin position="516"/>
        <end position="537"/>
    </location>
</feature>
<feature type="region of interest" description="Disordered" evidence="1">
    <location>
        <begin position="462"/>
        <end position="547"/>
    </location>
</feature>
<feature type="region of interest" description="Disordered" evidence="1">
    <location>
        <begin position="259"/>
        <end position="286"/>
    </location>
</feature>
<accession>A0A0L6VIC6</accession>
<evidence type="ECO:0000313" key="2">
    <source>
        <dbReference type="EMBL" id="KNZ59840.1"/>
    </source>
</evidence>
<dbReference type="VEuPathDB" id="FungiDB:VP01_1653g2"/>